<dbReference type="GO" id="GO:0005634">
    <property type="term" value="C:nucleus"/>
    <property type="evidence" value="ECO:0007669"/>
    <property type="project" value="TreeGrafter"/>
</dbReference>
<evidence type="ECO:0000313" key="3">
    <source>
        <dbReference type="RefSeq" id="XP_021290144.1"/>
    </source>
</evidence>
<feature type="compositionally biased region" description="Low complexity" evidence="1">
    <location>
        <begin position="1119"/>
        <end position="1131"/>
    </location>
</feature>
<feature type="compositionally biased region" description="Polar residues" evidence="1">
    <location>
        <begin position="1500"/>
        <end position="1509"/>
    </location>
</feature>
<feature type="compositionally biased region" description="Acidic residues" evidence="1">
    <location>
        <begin position="100"/>
        <end position="120"/>
    </location>
</feature>
<dbReference type="InterPro" id="IPR039317">
    <property type="entry name" value="TIC"/>
</dbReference>
<feature type="region of interest" description="Disordered" evidence="1">
    <location>
        <begin position="1194"/>
        <end position="1227"/>
    </location>
</feature>
<feature type="compositionally biased region" description="Low complexity" evidence="1">
    <location>
        <begin position="1288"/>
        <end position="1310"/>
    </location>
</feature>
<evidence type="ECO:0000256" key="1">
    <source>
        <dbReference type="SAM" id="MobiDB-lite"/>
    </source>
</evidence>
<name>A0A6J1AUN2_9ROSI</name>
<protein>
    <submittedName>
        <fullName evidence="3">Protein TIME FOR COFFEE isoform X1</fullName>
    </submittedName>
</protein>
<feature type="region of interest" description="Disordered" evidence="1">
    <location>
        <begin position="251"/>
        <end position="298"/>
    </location>
</feature>
<feature type="compositionally biased region" description="Polar residues" evidence="1">
    <location>
        <begin position="1367"/>
        <end position="1379"/>
    </location>
</feature>
<keyword evidence="2" id="KW-1185">Reference proteome</keyword>
<feature type="compositionally biased region" description="Low complexity" evidence="1">
    <location>
        <begin position="1510"/>
        <end position="1520"/>
    </location>
</feature>
<dbReference type="GeneID" id="110421030"/>
<dbReference type="Proteomes" id="UP000504621">
    <property type="component" value="Unplaced"/>
</dbReference>
<organism evidence="2 3">
    <name type="scientific">Herrania umbratica</name>
    <dbReference type="NCBI Taxonomy" id="108875"/>
    <lineage>
        <taxon>Eukaryota</taxon>
        <taxon>Viridiplantae</taxon>
        <taxon>Streptophyta</taxon>
        <taxon>Embryophyta</taxon>
        <taxon>Tracheophyta</taxon>
        <taxon>Spermatophyta</taxon>
        <taxon>Magnoliopsida</taxon>
        <taxon>eudicotyledons</taxon>
        <taxon>Gunneridae</taxon>
        <taxon>Pentapetalae</taxon>
        <taxon>rosids</taxon>
        <taxon>malvids</taxon>
        <taxon>Malvales</taxon>
        <taxon>Malvaceae</taxon>
        <taxon>Byttnerioideae</taxon>
        <taxon>Herrania</taxon>
    </lineage>
</organism>
<feature type="compositionally biased region" description="Polar residues" evidence="1">
    <location>
        <begin position="445"/>
        <end position="458"/>
    </location>
</feature>
<feature type="compositionally biased region" description="Low complexity" evidence="1">
    <location>
        <begin position="1101"/>
        <end position="1111"/>
    </location>
</feature>
<feature type="compositionally biased region" description="Polar residues" evidence="1">
    <location>
        <begin position="407"/>
        <end position="417"/>
    </location>
</feature>
<feature type="compositionally biased region" description="Low complexity" evidence="1">
    <location>
        <begin position="154"/>
        <end position="165"/>
    </location>
</feature>
<feature type="compositionally biased region" description="Polar residues" evidence="1">
    <location>
        <begin position="651"/>
        <end position="682"/>
    </location>
</feature>
<dbReference type="GO" id="GO:0042752">
    <property type="term" value="P:regulation of circadian rhythm"/>
    <property type="evidence" value="ECO:0007669"/>
    <property type="project" value="InterPro"/>
</dbReference>
<feature type="compositionally biased region" description="Low complexity" evidence="1">
    <location>
        <begin position="1476"/>
        <end position="1495"/>
    </location>
</feature>
<reference evidence="3" key="1">
    <citation type="submission" date="2025-08" db="UniProtKB">
        <authorList>
            <consortium name="RefSeq"/>
        </authorList>
    </citation>
    <scope>IDENTIFICATION</scope>
    <source>
        <tissue evidence="3">Leaf</tissue>
    </source>
</reference>
<feature type="region of interest" description="Disordered" evidence="1">
    <location>
        <begin position="210"/>
        <end position="235"/>
    </location>
</feature>
<feature type="compositionally biased region" description="Low complexity" evidence="1">
    <location>
        <begin position="1032"/>
        <end position="1056"/>
    </location>
</feature>
<gene>
    <name evidence="3" type="primary">LOC110421030</name>
</gene>
<dbReference type="OrthoDB" id="784889at2759"/>
<sequence length="1671" mass="177690">MDRTREARRVTMTAAAATNGLSRRRHRSSSLRDSPEDDGPVELQETARLRDRKKDRDRERERERERDRDRERERERERDRLSRTSKRRRGDRLISNREDGGDDSSEESVNDEEDDDDEEGGGTGGGGSVRMLPPNNAGSLSMSNHHPHHHHQQQQHQQHQQQQQNQHRKSFPPPVKVIRTTPPAGTTMTSATTTSCTWKAGDEMIGVSVPRKARSASTKRSHEWASSGVGGGVIGGEQIHRQASTSPVRTGVAGMLMSPSPAPASPSSSNASMRKKMKPNGPKQRPPKSSKSSSSAQEEIEIEIAEVLYGLMRQPQVPKQEIIGNDSVKFDAKEVNKPNNDAKSRVSSPISNSPSTLPQSSSILPPNSNSSAIPMSAIAPKRKRPRPVKYEDETTTTAPPPSIFPVRNSSISSTTTKVEIDQPAKIEASSPPNMEKNLGSVAENGGSSYDLMNSSQVGPASAELVQAEPVKEEKNNLVPDSKPLTEESESRDIGLSKKEESQSPKKEPSPSPANNPPSMGLRLDEERENLTVTKANSTICEIESQREEKFQIDLMAPPPSRSTPERDGEIDFGASDPKPMATDMELEMKSIVKEDDKRVKVGQEDVNVEAEDSNKKAKPIGEEAESHKPVGNKERNIDLQLDLEKSDRDSGTGSVSANKLNNRAQKLQHQQPSMEKTAQSGSLPLPMSMASWPGGLPPMGYMAPLQGVVSMDGSAVSSAAIQPPHLLFTQPRPKRCATHCYIARNIHYHQQFMKMNPFWPAAPGSASIYGAKACNLNVVPPTELRGNIPGRGVNSVQDKGQGLAGFPGHVGKDKGPQAAANMVDAAQRKQILLQQALPPGAAPSNILHGPAFIFPLSQQQAAAAASVRPGSVKSPPAAGSTASSSTSNSASVTATPVGATAGPSMSFNYPNMPGNETQYLAILQNNAYTFPIPAHVGAPPAFRGNHAQPMPFIHGSFYSSQMLHPSQLQQQQQQQQPPPQLQQSQQGHQNTSMSSGSSSSQKHLQNQQQRPHGSGVSSGSGNLQVFTAPKNQSPHPLQLQQRQQQPSQHASHQARQLEGELGGEDSPSTADSRVSRVNMNIYGQNFAMPLQPPNFALITAGSVGGSTSSAGNHGEKKQQTQQPSQQPASKAGVEPLTSQAFAMSFPSVNGTTASGLDISSLAQNPAILQSLPENTRQGYQQIMAAVAAQAAHQKKNNYHVSEEGKRGTNDASSAEEERKAMAGKGSATVGQSIAFSRPDLSDSSVSTIPGSNVIDSSARTLNLGSAPARTSGSVMPASISGVNAPNAQQQLQRNQQQQQQQMLQLQKQHQFGAASAPRSKTPATSNGSAYSDHLPSSSMAAKFPNTLSAFPQNLVQSSSSPAQSPQWKNSVRTTASQVPSSSLSSTSSSLKNIPQQQGRPQQVHTQISFVANPKSSSQVQQPPNSAPSPSPPMVVGSPTTSISRSAGGSPRTTGSASTGNKGGQATSLSSQQAKNSPSVPSRKSSPVGGRSVPSVLGNPHISSSSNSGTKPQVVLQQQQQHQKHALHPAQLFFSNAYMQAQAQHSPSTTATGTAASGFYLQRHRNEQQQMQSPGSSTTSSTSMLSLCSPVTLANSGTTDPAKAVVAAAAAAAAAGNMKGGGLPTQGLIQAGQFATTQSGKPHQLVPGFPYVHAVPAAVQVKPAEQKQPAGE</sequence>
<feature type="region of interest" description="Disordered" evidence="1">
    <location>
        <begin position="1286"/>
        <end position="1337"/>
    </location>
</feature>
<feature type="compositionally biased region" description="Low complexity" evidence="1">
    <location>
        <begin position="345"/>
        <end position="374"/>
    </location>
</feature>
<proteinExistence type="predicted"/>
<feature type="compositionally biased region" description="Low complexity" evidence="1">
    <location>
        <begin position="1413"/>
        <end position="1423"/>
    </location>
</feature>
<accession>A0A6J1AUN2</accession>
<feature type="region of interest" description="Disordered" evidence="1">
    <location>
        <begin position="1101"/>
        <end position="1133"/>
    </location>
</feature>
<feature type="compositionally biased region" description="Low complexity" evidence="1">
    <location>
        <begin position="1356"/>
        <end position="1366"/>
    </location>
</feature>
<feature type="compositionally biased region" description="Polar residues" evidence="1">
    <location>
        <begin position="1001"/>
        <end position="1031"/>
    </location>
</feature>
<feature type="compositionally biased region" description="Low complexity" evidence="1">
    <location>
        <begin position="1380"/>
        <end position="1390"/>
    </location>
</feature>
<feature type="region of interest" description="Disordered" evidence="1">
    <location>
        <begin position="1"/>
        <end position="193"/>
    </location>
</feature>
<feature type="compositionally biased region" description="Low complexity" evidence="1">
    <location>
        <begin position="962"/>
        <end position="1000"/>
    </location>
</feature>
<feature type="compositionally biased region" description="Polar residues" evidence="1">
    <location>
        <begin position="1391"/>
        <end position="1409"/>
    </location>
</feature>
<feature type="compositionally biased region" description="Polar residues" evidence="1">
    <location>
        <begin position="530"/>
        <end position="539"/>
    </location>
</feature>
<feature type="compositionally biased region" description="Low complexity" evidence="1">
    <location>
        <begin position="180"/>
        <end position="193"/>
    </location>
</feature>
<feature type="compositionally biased region" description="Low complexity" evidence="1">
    <location>
        <begin position="874"/>
        <end position="895"/>
    </location>
</feature>
<feature type="region of interest" description="Disordered" evidence="1">
    <location>
        <begin position="595"/>
        <end position="684"/>
    </location>
</feature>
<feature type="compositionally biased region" description="Polar residues" evidence="1">
    <location>
        <begin position="1321"/>
        <end position="1337"/>
    </location>
</feature>
<feature type="region of interest" description="Disordered" evidence="1">
    <location>
        <begin position="865"/>
        <end position="895"/>
    </location>
</feature>
<feature type="compositionally biased region" description="Basic and acidic residues" evidence="1">
    <location>
        <begin position="331"/>
        <end position="344"/>
    </location>
</feature>
<dbReference type="RefSeq" id="XP_021290144.1">
    <property type="nucleotide sequence ID" value="XM_021434469.1"/>
</dbReference>
<evidence type="ECO:0000313" key="2">
    <source>
        <dbReference type="Proteomes" id="UP000504621"/>
    </source>
</evidence>
<feature type="compositionally biased region" description="Basic and acidic residues" evidence="1">
    <location>
        <begin position="483"/>
        <end position="508"/>
    </location>
</feature>
<feature type="compositionally biased region" description="Basic and acidic residues" evidence="1">
    <location>
        <begin position="612"/>
        <end position="650"/>
    </location>
</feature>
<feature type="region of interest" description="Disordered" evidence="1">
    <location>
        <begin position="962"/>
        <end position="1071"/>
    </location>
</feature>
<feature type="compositionally biased region" description="Polar residues" evidence="1">
    <location>
        <begin position="1442"/>
        <end position="1475"/>
    </location>
</feature>
<feature type="region of interest" description="Disordered" evidence="1">
    <location>
        <begin position="1354"/>
        <end position="1525"/>
    </location>
</feature>
<feature type="compositionally biased region" description="Basic and acidic residues" evidence="1">
    <location>
        <begin position="45"/>
        <end position="82"/>
    </location>
</feature>
<dbReference type="PANTHER" id="PTHR34798:SF2">
    <property type="entry name" value="PROTEIN TIME FOR COFFEE"/>
    <property type="match status" value="1"/>
</dbReference>
<dbReference type="PANTHER" id="PTHR34798">
    <property type="entry name" value="PROTEIN TIME FOR COFFEE"/>
    <property type="match status" value="1"/>
</dbReference>
<feature type="region of interest" description="Disordered" evidence="1">
    <location>
        <begin position="331"/>
        <end position="581"/>
    </location>
</feature>